<comment type="caution">
    <text evidence="1">The sequence shown here is derived from an EMBL/GenBank/DDBJ whole genome shotgun (WGS) entry which is preliminary data.</text>
</comment>
<accession>A0ACC0EWS7</accession>
<reference evidence="1 2" key="3">
    <citation type="journal article" date="2022" name="Microbiol. Spectr.">
        <title>Folding features and dynamics of 3D genome architecture in plant fungal pathogens.</title>
        <authorList>
            <person name="Xia C."/>
        </authorList>
    </citation>
    <scope>NUCLEOTIDE SEQUENCE [LARGE SCALE GENOMIC DNA]</scope>
    <source>
        <strain evidence="1 2">93-210</strain>
    </source>
</reference>
<dbReference type="EMBL" id="CM045866">
    <property type="protein sequence ID" value="KAI7961509.1"/>
    <property type="molecule type" value="Genomic_DNA"/>
</dbReference>
<keyword evidence="2" id="KW-1185">Reference proteome</keyword>
<protein>
    <submittedName>
        <fullName evidence="1">Uncharacterized protein</fullName>
    </submittedName>
</protein>
<evidence type="ECO:0000313" key="2">
    <source>
        <dbReference type="Proteomes" id="UP001060170"/>
    </source>
</evidence>
<proteinExistence type="predicted"/>
<reference evidence="2" key="1">
    <citation type="journal article" date="2018" name="BMC Genomics">
        <title>Genomic insights into host adaptation between the wheat stripe rust pathogen (Puccinia striiformis f. sp. tritici) and the barley stripe rust pathogen (Puccinia striiformis f. sp. hordei).</title>
        <authorList>
            <person name="Xia C."/>
            <person name="Wang M."/>
            <person name="Yin C."/>
            <person name="Cornejo O.E."/>
            <person name="Hulbert S.H."/>
            <person name="Chen X."/>
        </authorList>
    </citation>
    <scope>NUCLEOTIDE SEQUENCE [LARGE SCALE GENOMIC DNA]</scope>
    <source>
        <strain evidence="2">93-210</strain>
    </source>
</reference>
<name>A0ACC0EWS7_9BASI</name>
<organism evidence="1 2">
    <name type="scientific">Puccinia striiformis f. sp. tritici</name>
    <dbReference type="NCBI Taxonomy" id="168172"/>
    <lineage>
        <taxon>Eukaryota</taxon>
        <taxon>Fungi</taxon>
        <taxon>Dikarya</taxon>
        <taxon>Basidiomycota</taxon>
        <taxon>Pucciniomycotina</taxon>
        <taxon>Pucciniomycetes</taxon>
        <taxon>Pucciniales</taxon>
        <taxon>Pucciniaceae</taxon>
        <taxon>Puccinia</taxon>
    </lineage>
</organism>
<gene>
    <name evidence="1" type="ORF">MJO28_001998</name>
</gene>
<reference evidence="2" key="2">
    <citation type="journal article" date="2018" name="Mol. Plant Microbe Interact.">
        <title>Genome sequence resources for the wheat stripe rust pathogen (Puccinia striiformis f. sp. tritici) and the barley stripe rust pathogen (Puccinia striiformis f. sp. hordei).</title>
        <authorList>
            <person name="Xia C."/>
            <person name="Wang M."/>
            <person name="Yin C."/>
            <person name="Cornejo O.E."/>
            <person name="Hulbert S.H."/>
            <person name="Chen X."/>
        </authorList>
    </citation>
    <scope>NUCLEOTIDE SEQUENCE [LARGE SCALE GENOMIC DNA]</scope>
    <source>
        <strain evidence="2">93-210</strain>
    </source>
</reference>
<sequence length="79" mass="8761">MAPEAPPRPRMIGGTTYLPPAAGMTWIMTDHSDMPPKREGALKTYPVARRRAEARLRCAASRQSRQLELDAIVTKTVLT</sequence>
<evidence type="ECO:0000313" key="1">
    <source>
        <dbReference type="EMBL" id="KAI7961509.1"/>
    </source>
</evidence>
<dbReference type="Proteomes" id="UP001060170">
    <property type="component" value="Chromosome 2"/>
</dbReference>